<sequence>MDNNIQKEIQERREHAERLKKIALKLFEQLKSENVSFSDAERIISLLSASVKTERDHRILGSDQSVVNSKFLSNDKSDWEELWREINATNHLMRLKEDEINTRTNDKFLISFALSGFAVAISVFILLTR</sequence>
<reference evidence="2 3" key="1">
    <citation type="submission" date="2019-07" db="EMBL/GenBank/DDBJ databases">
        <authorList>
            <person name="Hibberd C M."/>
            <person name="Gehrig L. J."/>
            <person name="Chang H.-W."/>
            <person name="Venkatesh S."/>
        </authorList>
    </citation>
    <scope>NUCLEOTIDE SEQUENCE [LARGE SCALE GENOMIC DNA]</scope>
    <source>
        <strain evidence="2">Faecalibacterium_prausnitzii_JG_BgPS064</strain>
    </source>
</reference>
<gene>
    <name evidence="2" type="ORF">FPPS064S07_02502</name>
</gene>
<accession>A0A564SVH2</accession>
<keyword evidence="1" id="KW-0472">Membrane</keyword>
<evidence type="ECO:0000313" key="3">
    <source>
        <dbReference type="Proteomes" id="UP000406184"/>
    </source>
</evidence>
<evidence type="ECO:0000313" key="2">
    <source>
        <dbReference type="EMBL" id="VUW98972.1"/>
    </source>
</evidence>
<evidence type="ECO:0000256" key="1">
    <source>
        <dbReference type="SAM" id="Phobius"/>
    </source>
</evidence>
<dbReference type="EMBL" id="CABHMY010000088">
    <property type="protein sequence ID" value="VUW98972.1"/>
    <property type="molecule type" value="Genomic_DNA"/>
</dbReference>
<feature type="transmembrane region" description="Helical" evidence="1">
    <location>
        <begin position="108"/>
        <end position="127"/>
    </location>
</feature>
<name>A0A564SVH2_9FIRM</name>
<dbReference type="Proteomes" id="UP000406184">
    <property type="component" value="Unassembled WGS sequence"/>
</dbReference>
<organism evidence="2 3">
    <name type="scientific">Faecalibacterium prausnitzii</name>
    <dbReference type="NCBI Taxonomy" id="853"/>
    <lineage>
        <taxon>Bacteria</taxon>
        <taxon>Bacillati</taxon>
        <taxon>Bacillota</taxon>
        <taxon>Clostridia</taxon>
        <taxon>Eubacteriales</taxon>
        <taxon>Oscillospiraceae</taxon>
        <taxon>Faecalibacterium</taxon>
    </lineage>
</organism>
<keyword evidence="1" id="KW-1133">Transmembrane helix</keyword>
<dbReference type="AlphaFoldDB" id="A0A564SVH2"/>
<dbReference type="RefSeq" id="WP_158398246.1">
    <property type="nucleotide sequence ID" value="NZ_CABHMY010000088.1"/>
</dbReference>
<keyword evidence="1" id="KW-0812">Transmembrane</keyword>
<protein>
    <submittedName>
        <fullName evidence="2">Uncharacterized protein</fullName>
    </submittedName>
</protein>
<keyword evidence="3" id="KW-1185">Reference proteome</keyword>
<proteinExistence type="predicted"/>